<gene>
    <name evidence="1" type="ORF">Cylst_1140</name>
</gene>
<keyword evidence="2" id="KW-1185">Reference proteome</keyword>
<protein>
    <submittedName>
        <fullName evidence="1">Uncharacterized protein</fullName>
    </submittedName>
</protein>
<dbReference type="EMBL" id="CP003642">
    <property type="protein sequence ID" value="AFZ23445.1"/>
    <property type="molecule type" value="Genomic_DNA"/>
</dbReference>
<evidence type="ECO:0000313" key="1">
    <source>
        <dbReference type="EMBL" id="AFZ23445.1"/>
    </source>
</evidence>
<sequence>MHNLGLLSNNNRLAGEMSKTSTIKVEVQFSLEDLFKAVEKLTQSIF</sequence>
<proteinExistence type="predicted"/>
<organism evidence="1 2">
    <name type="scientific">Cylindrospermum stagnale PCC 7417</name>
    <dbReference type="NCBI Taxonomy" id="56107"/>
    <lineage>
        <taxon>Bacteria</taxon>
        <taxon>Bacillati</taxon>
        <taxon>Cyanobacteriota</taxon>
        <taxon>Cyanophyceae</taxon>
        <taxon>Nostocales</taxon>
        <taxon>Nostocaceae</taxon>
        <taxon>Cylindrospermum</taxon>
    </lineage>
</organism>
<dbReference type="HOGENOM" id="CLU_3182758_0_0_3"/>
<dbReference type="AlphaFoldDB" id="K9WST1"/>
<dbReference type="KEGG" id="csg:Cylst_1140"/>
<reference evidence="1 2" key="1">
    <citation type="submission" date="2012-06" db="EMBL/GenBank/DDBJ databases">
        <title>Finished chromosome of genome of Cylindrospermum stagnale PCC 7417.</title>
        <authorList>
            <consortium name="US DOE Joint Genome Institute"/>
            <person name="Gugger M."/>
            <person name="Coursin T."/>
            <person name="Rippka R."/>
            <person name="Tandeau De Marsac N."/>
            <person name="Huntemann M."/>
            <person name="Wei C.-L."/>
            <person name="Han J."/>
            <person name="Detter J.C."/>
            <person name="Han C."/>
            <person name="Tapia R."/>
            <person name="Chen A."/>
            <person name="Kyrpides N."/>
            <person name="Mavromatis K."/>
            <person name="Markowitz V."/>
            <person name="Szeto E."/>
            <person name="Ivanova N."/>
            <person name="Pagani I."/>
            <person name="Pati A."/>
            <person name="Goodwin L."/>
            <person name="Nordberg H.P."/>
            <person name="Cantor M.N."/>
            <person name="Hua S.X."/>
            <person name="Woyke T."/>
            <person name="Kerfeld C.A."/>
        </authorList>
    </citation>
    <scope>NUCLEOTIDE SEQUENCE [LARGE SCALE GENOMIC DNA]</scope>
    <source>
        <strain evidence="1 2">PCC 7417</strain>
    </source>
</reference>
<evidence type="ECO:0000313" key="2">
    <source>
        <dbReference type="Proteomes" id="UP000010475"/>
    </source>
</evidence>
<dbReference type="Proteomes" id="UP000010475">
    <property type="component" value="Chromosome"/>
</dbReference>
<accession>K9WST1</accession>
<name>K9WST1_9NOST</name>